<comment type="subunit">
    <text evidence="8">Homodimer or homotetramer.</text>
</comment>
<proteinExistence type="inferred from homology"/>
<keyword evidence="2 8" id="KW-0349">Heme</keyword>
<dbReference type="Pfam" id="PF00141">
    <property type="entry name" value="peroxidase"/>
    <property type="match status" value="2"/>
</dbReference>
<evidence type="ECO:0000256" key="6">
    <source>
        <dbReference type="ARBA" id="ARBA00023324"/>
    </source>
</evidence>
<dbReference type="InterPro" id="IPR010255">
    <property type="entry name" value="Haem_peroxidase_sf"/>
</dbReference>
<comment type="caution">
    <text evidence="11">The sequence shown here is derived from an EMBL/GenBank/DDBJ whole genome shotgun (WGS) entry which is preliminary data.</text>
</comment>
<dbReference type="PANTHER" id="PTHR30555:SF0">
    <property type="entry name" value="CATALASE-PEROXIDASE"/>
    <property type="match status" value="1"/>
</dbReference>
<dbReference type="PRINTS" id="PR00460">
    <property type="entry name" value="BPEROXIDASE"/>
</dbReference>
<evidence type="ECO:0000256" key="3">
    <source>
        <dbReference type="ARBA" id="ARBA00022723"/>
    </source>
</evidence>
<dbReference type="Gene3D" id="1.10.520.10">
    <property type="match status" value="2"/>
</dbReference>
<comment type="cofactor">
    <cofactor evidence="8">
        <name>heme b</name>
        <dbReference type="ChEBI" id="CHEBI:60344"/>
    </cofactor>
    <text evidence="8">Binds 1 heme b (iron(II)-protoporphyrin IX) group per dimer.</text>
</comment>
<keyword evidence="12" id="KW-1185">Reference proteome</keyword>
<evidence type="ECO:0000256" key="7">
    <source>
        <dbReference type="ARBA" id="ARBA00049145"/>
    </source>
</evidence>
<comment type="function">
    <text evidence="8">Bifunctional enzyme with both catalase and broad-spectrum peroxidase activity.</text>
</comment>
<keyword evidence="6 8" id="KW-0376">Hydrogen peroxide</keyword>
<keyword evidence="3 8" id="KW-0479">Metal-binding</keyword>
<name>A0ABQ1KDV7_9GAMM</name>
<evidence type="ECO:0000313" key="12">
    <source>
        <dbReference type="Proteomes" id="UP000629025"/>
    </source>
</evidence>
<evidence type="ECO:0000256" key="2">
    <source>
        <dbReference type="ARBA" id="ARBA00022617"/>
    </source>
</evidence>
<dbReference type="PRINTS" id="PR00458">
    <property type="entry name" value="PEROXIDASE"/>
</dbReference>
<dbReference type="PROSITE" id="PS50873">
    <property type="entry name" value="PEROXIDASE_4"/>
    <property type="match status" value="1"/>
</dbReference>
<keyword evidence="5 8" id="KW-0408">Iron</keyword>
<reference evidence="12" key="1">
    <citation type="journal article" date="2019" name="Int. J. Syst. Evol. Microbiol.">
        <title>The Global Catalogue of Microorganisms (GCM) 10K type strain sequencing project: providing services to taxonomists for standard genome sequencing and annotation.</title>
        <authorList>
            <consortium name="The Broad Institute Genomics Platform"/>
            <consortium name="The Broad Institute Genome Sequencing Center for Infectious Disease"/>
            <person name="Wu L."/>
            <person name="Ma J."/>
        </authorList>
    </citation>
    <scope>NUCLEOTIDE SEQUENCE [LARGE SCALE GENOMIC DNA]</scope>
    <source>
        <strain evidence="12">CGMCC 1.15341</strain>
    </source>
</reference>
<dbReference type="HAMAP" id="MF_01961">
    <property type="entry name" value="Catal_peroxid"/>
    <property type="match status" value="1"/>
</dbReference>
<gene>
    <name evidence="8 11" type="primary">katG</name>
    <name evidence="11" type="ORF">GCM10011352_22470</name>
</gene>
<dbReference type="NCBIfam" id="TIGR00198">
    <property type="entry name" value="cat_per_HPI"/>
    <property type="match status" value="1"/>
</dbReference>
<evidence type="ECO:0000259" key="10">
    <source>
        <dbReference type="PROSITE" id="PS50873"/>
    </source>
</evidence>
<protein>
    <recommendedName>
        <fullName evidence="8 9">Catalase-peroxidase</fullName>
        <shortName evidence="8">CP</shortName>
        <ecNumber evidence="8 9">1.11.1.21</ecNumber>
    </recommendedName>
    <alternativeName>
        <fullName evidence="8">Peroxidase/catalase</fullName>
    </alternativeName>
</protein>
<organism evidence="11 12">
    <name type="scientific">Marinobacterium zhoushanense</name>
    <dbReference type="NCBI Taxonomy" id="1679163"/>
    <lineage>
        <taxon>Bacteria</taxon>
        <taxon>Pseudomonadati</taxon>
        <taxon>Pseudomonadota</taxon>
        <taxon>Gammaproteobacteria</taxon>
        <taxon>Oceanospirillales</taxon>
        <taxon>Oceanospirillaceae</taxon>
        <taxon>Marinobacterium</taxon>
    </lineage>
</organism>
<dbReference type="NCBIfam" id="NF011635">
    <property type="entry name" value="PRK15061.1"/>
    <property type="match status" value="1"/>
</dbReference>
<evidence type="ECO:0000313" key="11">
    <source>
        <dbReference type="EMBL" id="GGB95876.1"/>
    </source>
</evidence>
<feature type="active site" description="Proton acceptor" evidence="8">
    <location>
        <position position="88"/>
    </location>
</feature>
<evidence type="ECO:0000256" key="9">
    <source>
        <dbReference type="RuleBase" id="RU003451"/>
    </source>
</evidence>
<comment type="catalytic activity">
    <reaction evidence="7 8 9">
        <text>2 H2O2 = O2 + 2 H2O</text>
        <dbReference type="Rhea" id="RHEA:20309"/>
        <dbReference type="ChEBI" id="CHEBI:15377"/>
        <dbReference type="ChEBI" id="CHEBI:15379"/>
        <dbReference type="ChEBI" id="CHEBI:16240"/>
        <dbReference type="EC" id="1.11.1.21"/>
    </reaction>
</comment>
<dbReference type="Proteomes" id="UP000629025">
    <property type="component" value="Unassembled WGS sequence"/>
</dbReference>
<keyword evidence="1 8" id="KW-0575">Peroxidase</keyword>
<dbReference type="Gene3D" id="1.10.420.10">
    <property type="entry name" value="Peroxidase, domain 2"/>
    <property type="match status" value="2"/>
</dbReference>
<comment type="caution">
    <text evidence="8">Lacks conserved residue(s) required for the propagation of feature annotation.</text>
</comment>
<dbReference type="EC" id="1.11.1.21" evidence="8 9"/>
<feature type="domain" description="Plant heme peroxidase family profile" evidence="10">
    <location>
        <begin position="121"/>
        <end position="415"/>
    </location>
</feature>
<dbReference type="CDD" id="cd00649">
    <property type="entry name" value="catalase_peroxidase_1"/>
    <property type="match status" value="1"/>
</dbReference>
<dbReference type="InterPro" id="IPR002016">
    <property type="entry name" value="Haem_peroxidase"/>
</dbReference>
<comment type="similarity">
    <text evidence="8 9">Belongs to the peroxidase family. Peroxidase/catalase subfamily.</text>
</comment>
<comment type="catalytic activity">
    <reaction evidence="8 9">
        <text>H2O2 + AH2 = A + 2 H2O</text>
        <dbReference type="Rhea" id="RHEA:30275"/>
        <dbReference type="ChEBI" id="CHEBI:13193"/>
        <dbReference type="ChEBI" id="CHEBI:15377"/>
        <dbReference type="ChEBI" id="CHEBI:16240"/>
        <dbReference type="ChEBI" id="CHEBI:17499"/>
        <dbReference type="EC" id="1.11.1.21"/>
    </reaction>
</comment>
<feature type="binding site" description="axial binding residue" evidence="8">
    <location>
        <position position="256"/>
    </location>
    <ligand>
        <name>heme b</name>
        <dbReference type="ChEBI" id="CHEBI:60344"/>
    </ligand>
    <ligandPart>
        <name>Fe</name>
        <dbReference type="ChEBI" id="CHEBI:18248"/>
    </ligandPart>
</feature>
<accession>A0ABQ1KDV7</accession>
<keyword evidence="4 8" id="KW-0560">Oxidoreductase</keyword>
<dbReference type="CDD" id="cd08200">
    <property type="entry name" value="catalase_peroxidase_2"/>
    <property type="match status" value="1"/>
</dbReference>
<comment type="PTM">
    <text evidence="8">Formation of the three residue Trp-Tyr-Met cross-link is important for the catalase, but not the peroxidase activity of the enzyme.</text>
</comment>
<dbReference type="InterPro" id="IPR000763">
    <property type="entry name" value="Catalase_peroxidase"/>
</dbReference>
<dbReference type="InterPro" id="IPR019794">
    <property type="entry name" value="Peroxidases_AS"/>
</dbReference>
<dbReference type="SUPFAM" id="SSF48113">
    <property type="entry name" value="Heme-dependent peroxidases"/>
    <property type="match status" value="2"/>
</dbReference>
<dbReference type="EMBL" id="BMIJ01000004">
    <property type="protein sequence ID" value="GGB95876.1"/>
    <property type="molecule type" value="Genomic_DNA"/>
</dbReference>
<dbReference type="PANTHER" id="PTHR30555">
    <property type="entry name" value="HYDROPEROXIDASE I, BIFUNCTIONAL CATALASE-PEROXIDASE"/>
    <property type="match status" value="1"/>
</dbReference>
<evidence type="ECO:0000256" key="5">
    <source>
        <dbReference type="ARBA" id="ARBA00023004"/>
    </source>
</evidence>
<feature type="site" description="Transition state stabilizer" evidence="8">
    <location>
        <position position="84"/>
    </location>
</feature>
<dbReference type="PROSITE" id="PS00436">
    <property type="entry name" value="PEROXIDASE_2"/>
    <property type="match status" value="1"/>
</dbReference>
<evidence type="ECO:0000256" key="8">
    <source>
        <dbReference type="HAMAP-Rule" id="MF_01961"/>
    </source>
</evidence>
<feature type="cross-link" description="Tryptophyl-tyrosyl-methioninium (Tyr-Met) (with Trp-87)" evidence="8">
    <location>
        <begin position="215"/>
        <end position="241"/>
    </location>
</feature>
<evidence type="ECO:0000256" key="4">
    <source>
        <dbReference type="ARBA" id="ARBA00023002"/>
    </source>
</evidence>
<sequence>MHGARTKMGGAGTANQDWWPNQLNLKILHQNSSLSDPMDEGFDYAEAFKTLDLAAVKQDLYALMTDSQEWWPADYGHYGPLFIRMAWHSAGTYRIGDGRGGAGSGSQRFAPLNSWPDNGNLDKARRLLWPIKQKYGNKLSWADLMILAGNCALESMGFKTFGFGGGREDIWEPEEDIYWGNEREWLATSDQANSRYSGERELDNPLAAVQMGLIYVNPEGPDGNPDPLASAKDVRETFARMAMDDYETVALTAGGHTFGKAHGAGDPALVGPEPEAAELEQMGLGWKSSHGSGKGRDAITSGIEGAWTANPTRWDMGYFDVLLGYEWELTKSPAGAYQWQPKDLAEKDHAPDAEDPGKRVGIMMTTADIGIREDPEYRRIAEHFHANPEEFADAFARAWFKLTHRDMGPKSRYLGPEVPAEDLIWQDPLPPIKHDEVDPDDVETLKSKLLASGLSISDLVSTAWASASTFRGSDKRGGANGARIRLAPQKDWAVNQPTRLAKVLQVFDKIKQEFDAAQVLNKEVSMADLIVIGGCAAIEQAAKDAGVEIKVPFEPGRIDATQEQTDVDNFTMLEPLADGFRNYQKQRYAVSAEEMLVDRAQLLTLTAPEMTVLIGGMRVLDANFEQTQHGVLTKRPGVLSNDFFVNLLDMSTVWSATDDSKQTFEGRDLKTGEPKWTATRVDLVFGSNSQLRALAEVYGQGDAQDKFVNDFVAAWNKVMNADRFDLA</sequence>
<evidence type="ECO:0000256" key="1">
    <source>
        <dbReference type="ARBA" id="ARBA00022559"/>
    </source>
</evidence>